<dbReference type="PANTHER" id="PTHR43142">
    <property type="entry name" value="CARBOXYLIC ESTER HYDROLASE"/>
    <property type="match status" value="1"/>
</dbReference>
<dbReference type="Gene3D" id="3.40.50.1820">
    <property type="entry name" value="alpha/beta hydrolase"/>
    <property type="match status" value="1"/>
</dbReference>
<evidence type="ECO:0000256" key="5">
    <source>
        <dbReference type="ARBA" id="ARBA00039155"/>
    </source>
</evidence>
<dbReference type="EMBL" id="HBUE01198221">
    <property type="protein sequence ID" value="CAG6528594.1"/>
    <property type="molecule type" value="Transcribed_RNA"/>
</dbReference>
<dbReference type="EC" id="3.1.1.1" evidence="5"/>
<keyword evidence="4" id="KW-0325">Glycoprotein</keyword>
<organism evidence="7">
    <name type="scientific">Culex pipiens</name>
    <name type="common">House mosquito</name>
    <dbReference type="NCBI Taxonomy" id="7175"/>
    <lineage>
        <taxon>Eukaryota</taxon>
        <taxon>Metazoa</taxon>
        <taxon>Ecdysozoa</taxon>
        <taxon>Arthropoda</taxon>
        <taxon>Hexapoda</taxon>
        <taxon>Insecta</taxon>
        <taxon>Pterygota</taxon>
        <taxon>Neoptera</taxon>
        <taxon>Endopterygota</taxon>
        <taxon>Diptera</taxon>
        <taxon>Nematocera</taxon>
        <taxon>Culicoidea</taxon>
        <taxon>Culicidae</taxon>
        <taxon>Culicinae</taxon>
        <taxon>Culicini</taxon>
        <taxon>Culex</taxon>
        <taxon>Culex</taxon>
    </lineage>
</organism>
<name>A0A8D8MGT3_CULPI</name>
<evidence type="ECO:0000256" key="3">
    <source>
        <dbReference type="ARBA" id="ARBA00022801"/>
    </source>
</evidence>
<accession>A0A8D8MGT3</accession>
<dbReference type="GO" id="GO:0106435">
    <property type="term" value="F:carboxylesterase activity"/>
    <property type="evidence" value="ECO:0007669"/>
    <property type="project" value="UniProtKB-EC"/>
</dbReference>
<evidence type="ECO:0000313" key="7">
    <source>
        <dbReference type="EMBL" id="CAG6528594.1"/>
    </source>
</evidence>
<reference evidence="7" key="1">
    <citation type="submission" date="2021-05" db="EMBL/GenBank/DDBJ databases">
        <authorList>
            <person name="Alioto T."/>
            <person name="Alioto T."/>
            <person name="Gomez Garrido J."/>
        </authorList>
    </citation>
    <scope>NUCLEOTIDE SEQUENCE</scope>
</reference>
<evidence type="ECO:0000259" key="6">
    <source>
        <dbReference type="Pfam" id="PF00135"/>
    </source>
</evidence>
<dbReference type="PANTHER" id="PTHR43142:SF1">
    <property type="entry name" value="CARBOXYLIC ESTER HYDROLASE"/>
    <property type="match status" value="1"/>
</dbReference>
<dbReference type="InterPro" id="IPR029058">
    <property type="entry name" value="AB_hydrolase_fold"/>
</dbReference>
<comment type="similarity">
    <text evidence="1">Belongs to the type-B carboxylesterase/lipase family.</text>
</comment>
<evidence type="ECO:0000256" key="1">
    <source>
        <dbReference type="ARBA" id="ARBA00005964"/>
    </source>
</evidence>
<sequence>MKHRHDVMSDHEKSLALQMIYRPVIEQEVTETSIITQTPEKILKAFDTIKMPLINGCTNSEGILGLRMILKRLDGFNQNVERLVPQLMGELSPDDKQKIGKEIRQFYFGDKKIDKNTLNEMCDLMSDNIFITNTMISAEWLAKYQPNVKHYHYRFTYDGRLSFCKRMFNLSHVPGACHSDDIFYLFNSKMLPNLRIDSEEYRIRSIMIRMWTNFAKYGDPTPELDADDDLLSVKWKPMGVFESAEFNVDCLEIDVNPKMIRNPCANRIQLWRRYLQTFRKDYL</sequence>
<dbReference type="AlphaFoldDB" id="A0A8D8MGT3"/>
<keyword evidence="2" id="KW-0719">Serine esterase</keyword>
<evidence type="ECO:0000256" key="2">
    <source>
        <dbReference type="ARBA" id="ARBA00022487"/>
    </source>
</evidence>
<protein>
    <recommendedName>
        <fullName evidence="5">carboxylesterase</fullName>
        <ecNumber evidence="5">3.1.1.1</ecNumber>
    </recommendedName>
</protein>
<dbReference type="EMBL" id="HBUE01304292">
    <property type="protein sequence ID" value="CAG6580339.1"/>
    <property type="molecule type" value="Transcribed_RNA"/>
</dbReference>
<keyword evidence="3" id="KW-0378">Hydrolase</keyword>
<dbReference type="SUPFAM" id="SSF53474">
    <property type="entry name" value="alpha/beta-Hydrolases"/>
    <property type="match status" value="1"/>
</dbReference>
<evidence type="ECO:0000256" key="4">
    <source>
        <dbReference type="ARBA" id="ARBA00023180"/>
    </source>
</evidence>
<proteinExistence type="inferred from homology"/>
<feature type="domain" description="Carboxylesterase type B" evidence="6">
    <location>
        <begin position="15"/>
        <end position="271"/>
    </location>
</feature>
<dbReference type="Pfam" id="PF00135">
    <property type="entry name" value="COesterase"/>
    <property type="match status" value="1"/>
</dbReference>
<dbReference type="InterPro" id="IPR002018">
    <property type="entry name" value="CarbesteraseB"/>
</dbReference>